<dbReference type="PANTHER" id="PTHR46250:SF4">
    <property type="entry name" value="MYB_SANT-LIKE DOMAIN-CONTAINING PROTEIN"/>
    <property type="match status" value="1"/>
</dbReference>
<dbReference type="OrthoDB" id="695318at2759"/>
<dbReference type="Proteomes" id="UP000636709">
    <property type="component" value="Unassembled WGS sequence"/>
</dbReference>
<evidence type="ECO:0008006" key="4">
    <source>
        <dbReference type="Google" id="ProtNLM"/>
    </source>
</evidence>
<feature type="compositionally biased region" description="Polar residues" evidence="1">
    <location>
        <begin position="84"/>
        <end position="104"/>
    </location>
</feature>
<feature type="compositionally biased region" description="Acidic residues" evidence="1">
    <location>
        <begin position="74"/>
        <end position="83"/>
    </location>
</feature>
<evidence type="ECO:0000313" key="3">
    <source>
        <dbReference type="Proteomes" id="UP000636709"/>
    </source>
</evidence>
<evidence type="ECO:0000313" key="2">
    <source>
        <dbReference type="EMBL" id="KAF8706578.1"/>
    </source>
</evidence>
<proteinExistence type="predicted"/>
<feature type="region of interest" description="Disordered" evidence="1">
    <location>
        <begin position="66"/>
        <end position="122"/>
    </location>
</feature>
<reference evidence="2" key="1">
    <citation type="submission" date="2020-07" db="EMBL/GenBank/DDBJ databases">
        <title>Genome sequence and genetic diversity analysis of an under-domesticated orphan crop, white fonio (Digitaria exilis).</title>
        <authorList>
            <person name="Bennetzen J.L."/>
            <person name="Chen S."/>
            <person name="Ma X."/>
            <person name="Wang X."/>
            <person name="Yssel A.E.J."/>
            <person name="Chaluvadi S.R."/>
            <person name="Johnson M."/>
            <person name="Gangashetty P."/>
            <person name="Hamidou F."/>
            <person name="Sanogo M.D."/>
            <person name="Zwaenepoel A."/>
            <person name="Wallace J."/>
            <person name="Van De Peer Y."/>
            <person name="Van Deynze A."/>
        </authorList>
    </citation>
    <scope>NUCLEOTIDE SEQUENCE</scope>
    <source>
        <tissue evidence="2">Leaves</tissue>
    </source>
</reference>
<evidence type="ECO:0000256" key="1">
    <source>
        <dbReference type="SAM" id="MobiDB-lite"/>
    </source>
</evidence>
<dbReference type="EMBL" id="JACEFO010001767">
    <property type="protein sequence ID" value="KAF8706578.1"/>
    <property type="molecule type" value="Genomic_DNA"/>
</dbReference>
<accession>A0A835BWT8</accession>
<gene>
    <name evidence="2" type="ORF">HU200_030861</name>
</gene>
<dbReference type="PANTHER" id="PTHR46250">
    <property type="entry name" value="MYB/SANT-LIKE DNA-BINDING DOMAIN PROTEIN-RELATED"/>
    <property type="match status" value="1"/>
</dbReference>
<dbReference type="AlphaFoldDB" id="A0A835BWT8"/>
<feature type="compositionally biased region" description="Low complexity" evidence="1">
    <location>
        <begin position="107"/>
        <end position="118"/>
    </location>
</feature>
<comment type="caution">
    <text evidence="2">The sequence shown here is derived from an EMBL/GenBank/DDBJ whole genome shotgun (WGS) entry which is preliminary data.</text>
</comment>
<protein>
    <recommendedName>
        <fullName evidence="4">Myb/SANT-like domain-containing protein</fullName>
    </recommendedName>
</protein>
<keyword evidence="3" id="KW-1185">Reference proteome</keyword>
<organism evidence="2 3">
    <name type="scientific">Digitaria exilis</name>
    <dbReference type="NCBI Taxonomy" id="1010633"/>
    <lineage>
        <taxon>Eukaryota</taxon>
        <taxon>Viridiplantae</taxon>
        <taxon>Streptophyta</taxon>
        <taxon>Embryophyta</taxon>
        <taxon>Tracheophyta</taxon>
        <taxon>Spermatophyta</taxon>
        <taxon>Magnoliopsida</taxon>
        <taxon>Liliopsida</taxon>
        <taxon>Poales</taxon>
        <taxon>Poaceae</taxon>
        <taxon>PACMAD clade</taxon>
        <taxon>Panicoideae</taxon>
        <taxon>Panicodae</taxon>
        <taxon>Paniceae</taxon>
        <taxon>Anthephorinae</taxon>
        <taxon>Digitaria</taxon>
    </lineage>
</organism>
<name>A0A835BWT8_9POAL</name>
<sequence length="232" mass="26022">MLSYVLDIQQHGSGFGWDDERKMVVGDLELFNGWAKSRNGAANLYMKPFVNYDKLCEIYANDLAKGSKAKGPGDDIDLQEEQSADNMTEPSHQSDSVIDSQSHLQCPGSNPSNGNKSSGSRKRKFVEDDVVSCEFSNLSKSLKNLVEVQTSNAAAMNVIQYAYAHELEAQKQTDKRREQLFSVLTKFPEFTRDQLVKAALIIGQDATKLNMFFTTPQDFKSAFIWEVLRSSK</sequence>